<organism evidence="1 2">
    <name type="scientific">Pseudorhizobium tarimense</name>
    <dbReference type="NCBI Taxonomy" id="1079109"/>
    <lineage>
        <taxon>Bacteria</taxon>
        <taxon>Pseudomonadati</taxon>
        <taxon>Pseudomonadota</taxon>
        <taxon>Alphaproteobacteria</taxon>
        <taxon>Hyphomicrobiales</taxon>
        <taxon>Rhizobiaceae</taxon>
        <taxon>Rhizobium/Agrobacterium group</taxon>
        <taxon>Pseudorhizobium</taxon>
    </lineage>
</organism>
<dbReference type="Gene3D" id="1.10.3210.10">
    <property type="entry name" value="Hypothetical protein af1432"/>
    <property type="match status" value="1"/>
</dbReference>
<proteinExistence type="predicted"/>
<dbReference type="RefSeq" id="WP_247243605.1">
    <property type="nucleotide sequence ID" value="NZ_JALJRA010000006.1"/>
</dbReference>
<dbReference type="GO" id="GO:0016787">
    <property type="term" value="F:hydrolase activity"/>
    <property type="evidence" value="ECO:0007669"/>
    <property type="project" value="UniProtKB-KW"/>
</dbReference>
<dbReference type="PANTHER" id="PTHR46246:SF1">
    <property type="entry name" value="GUANOSINE-3',5'-BIS(DIPHOSPHATE) 3'-PYROPHOSPHOHYDROLASE MESH1"/>
    <property type="match status" value="1"/>
</dbReference>
<dbReference type="InterPro" id="IPR052194">
    <property type="entry name" value="MESH1"/>
</dbReference>
<dbReference type="PANTHER" id="PTHR46246">
    <property type="entry name" value="GUANOSINE-3',5'-BIS(DIPHOSPHATE) 3'-PYROPHOSPHOHYDROLASE MESH1"/>
    <property type="match status" value="1"/>
</dbReference>
<protein>
    <submittedName>
        <fullName evidence="1">(P)ppGpp synthase/HD superfamily hydrolase</fullName>
    </submittedName>
</protein>
<dbReference type="Proteomes" id="UP001549031">
    <property type="component" value="Unassembled WGS sequence"/>
</dbReference>
<name>A0ABV2H534_9HYPH</name>
<dbReference type="SUPFAM" id="SSF109604">
    <property type="entry name" value="HD-domain/PDEase-like"/>
    <property type="match status" value="1"/>
</dbReference>
<comment type="caution">
    <text evidence="1">The sequence shown here is derived from an EMBL/GenBank/DDBJ whole genome shotgun (WGS) entry which is preliminary data.</text>
</comment>
<sequence>MIAAALLNDVVEVTPVTIDEIRAEFGEDVTELVEWLTDVSRPSDGNRRVRKHEDLMHLAGAPPAAKIIKLADLIGNTLTISKYDPSFWKVFRREKEALLKVLKEGNVTLWRTAASQTRRR</sequence>
<accession>A0ABV2H534</accession>
<dbReference type="EMBL" id="JBEPLJ010000006">
    <property type="protein sequence ID" value="MET3585659.1"/>
    <property type="molecule type" value="Genomic_DNA"/>
</dbReference>
<keyword evidence="2" id="KW-1185">Reference proteome</keyword>
<dbReference type="Pfam" id="PF13328">
    <property type="entry name" value="HD_4"/>
    <property type="match status" value="1"/>
</dbReference>
<evidence type="ECO:0000313" key="1">
    <source>
        <dbReference type="EMBL" id="MET3585659.1"/>
    </source>
</evidence>
<keyword evidence="1" id="KW-0378">Hydrolase</keyword>
<evidence type="ECO:0000313" key="2">
    <source>
        <dbReference type="Proteomes" id="UP001549031"/>
    </source>
</evidence>
<reference evidence="1 2" key="1">
    <citation type="submission" date="2024-06" db="EMBL/GenBank/DDBJ databases">
        <title>Genomic Encyclopedia of Type Strains, Phase IV (KMG-IV): sequencing the most valuable type-strain genomes for metagenomic binning, comparative biology and taxonomic classification.</title>
        <authorList>
            <person name="Goeker M."/>
        </authorList>
    </citation>
    <scope>NUCLEOTIDE SEQUENCE [LARGE SCALE GENOMIC DNA]</scope>
    <source>
        <strain evidence="1 2">DSM 105042</strain>
    </source>
</reference>
<gene>
    <name evidence="1" type="ORF">ABID21_001768</name>
</gene>